<keyword evidence="1" id="KW-1133">Transmembrane helix</keyword>
<feature type="transmembrane region" description="Helical" evidence="1">
    <location>
        <begin position="12"/>
        <end position="34"/>
    </location>
</feature>
<gene>
    <name evidence="2" type="ORF">LCGC14_1083060</name>
</gene>
<sequence>MNRRMGRLYRSMAAAIALFVMLYAMTGLLLNHVIDLKLDKYYLTSPWLLKHYGVSEVNPDAVYLLDPFAVSQFGPEIFVNAKPVTTAQRPLLGGVVLDEVIVLATDDALILLNADGEFIERMGAAAGVPPRIQNIGLFHGDPVIQTQDGMWRSDFMLDKWEEISLQGIGWSLPASMPDSVTRSLVKYFHGEGITAERVLLDIHTGEILGPMGRWLLDFLGVLLISISLAAIWMCLRRTRLF</sequence>
<keyword evidence="1" id="KW-0472">Membrane</keyword>
<dbReference type="AlphaFoldDB" id="A0A0F9MET1"/>
<feature type="transmembrane region" description="Helical" evidence="1">
    <location>
        <begin position="214"/>
        <end position="235"/>
    </location>
</feature>
<reference evidence="2" key="1">
    <citation type="journal article" date="2015" name="Nature">
        <title>Complex archaea that bridge the gap between prokaryotes and eukaryotes.</title>
        <authorList>
            <person name="Spang A."/>
            <person name="Saw J.H."/>
            <person name="Jorgensen S.L."/>
            <person name="Zaremba-Niedzwiedzka K."/>
            <person name="Martijn J."/>
            <person name="Lind A.E."/>
            <person name="van Eijk R."/>
            <person name="Schleper C."/>
            <person name="Guy L."/>
            <person name="Ettema T.J."/>
        </authorList>
    </citation>
    <scope>NUCLEOTIDE SEQUENCE</scope>
</reference>
<accession>A0A0F9MET1</accession>
<evidence type="ECO:0000313" key="2">
    <source>
        <dbReference type="EMBL" id="KKN05860.1"/>
    </source>
</evidence>
<proteinExistence type="predicted"/>
<organism evidence="2">
    <name type="scientific">marine sediment metagenome</name>
    <dbReference type="NCBI Taxonomy" id="412755"/>
    <lineage>
        <taxon>unclassified sequences</taxon>
        <taxon>metagenomes</taxon>
        <taxon>ecological metagenomes</taxon>
    </lineage>
</organism>
<keyword evidence="1" id="KW-0812">Transmembrane</keyword>
<dbReference type="EMBL" id="LAZR01004754">
    <property type="protein sequence ID" value="KKN05860.1"/>
    <property type="molecule type" value="Genomic_DNA"/>
</dbReference>
<protein>
    <recommendedName>
        <fullName evidence="3">PepSY domain-containing protein</fullName>
    </recommendedName>
</protein>
<evidence type="ECO:0008006" key="3">
    <source>
        <dbReference type="Google" id="ProtNLM"/>
    </source>
</evidence>
<name>A0A0F9MET1_9ZZZZ</name>
<comment type="caution">
    <text evidence="2">The sequence shown here is derived from an EMBL/GenBank/DDBJ whole genome shotgun (WGS) entry which is preliminary data.</text>
</comment>
<evidence type="ECO:0000256" key="1">
    <source>
        <dbReference type="SAM" id="Phobius"/>
    </source>
</evidence>